<dbReference type="EMBL" id="BOMG01000097">
    <property type="protein sequence ID" value="GID59581.1"/>
    <property type="molecule type" value="Genomic_DNA"/>
</dbReference>
<feature type="domain" description="Suppressor of fused-like" evidence="1">
    <location>
        <begin position="38"/>
        <end position="143"/>
    </location>
</feature>
<dbReference type="Pfam" id="PF05076">
    <property type="entry name" value="SUFU"/>
    <property type="match status" value="1"/>
</dbReference>
<proteinExistence type="predicted"/>
<evidence type="ECO:0000259" key="1">
    <source>
        <dbReference type="Pfam" id="PF05076"/>
    </source>
</evidence>
<dbReference type="Proteomes" id="UP000612282">
    <property type="component" value="Unassembled WGS sequence"/>
</dbReference>
<organism evidence="2 3">
    <name type="scientific">Actinoplanes couchii</name>
    <dbReference type="NCBI Taxonomy" id="403638"/>
    <lineage>
        <taxon>Bacteria</taxon>
        <taxon>Bacillati</taxon>
        <taxon>Actinomycetota</taxon>
        <taxon>Actinomycetes</taxon>
        <taxon>Micromonosporales</taxon>
        <taxon>Micromonosporaceae</taxon>
        <taxon>Actinoplanes</taxon>
    </lineage>
</organism>
<protein>
    <recommendedName>
        <fullName evidence="1">Suppressor of fused-like domain-containing protein</fullName>
    </recommendedName>
</protein>
<reference evidence="2 3" key="1">
    <citation type="submission" date="2021-01" db="EMBL/GenBank/DDBJ databases">
        <title>Whole genome shotgun sequence of Actinoplanes couchii NBRC 106145.</title>
        <authorList>
            <person name="Komaki H."/>
            <person name="Tamura T."/>
        </authorList>
    </citation>
    <scope>NUCLEOTIDE SEQUENCE [LARGE SCALE GENOMIC DNA]</scope>
    <source>
        <strain evidence="2 3">NBRC 106145</strain>
    </source>
</reference>
<evidence type="ECO:0000313" key="3">
    <source>
        <dbReference type="Proteomes" id="UP000612282"/>
    </source>
</evidence>
<dbReference type="SUPFAM" id="SSF103359">
    <property type="entry name" value="Suppressor of Fused, N-terminal domain"/>
    <property type="match status" value="1"/>
</dbReference>
<dbReference type="InterPro" id="IPR037181">
    <property type="entry name" value="SUFU_N"/>
</dbReference>
<name>A0ABQ3XM63_9ACTN</name>
<gene>
    <name evidence="2" type="ORF">Aco03nite_079850</name>
</gene>
<accession>A0ABQ3XM63</accession>
<keyword evidence="3" id="KW-1185">Reference proteome</keyword>
<sequence>MMWEFVTESLNRLYPRAAPWHVSYVPGEHDLQAGSVYPADGHWHYVTYGLGQRWGLELTFRLRGAGEQEPPQWPFVLLNRVAAYANSLPEPLEDGLWLDMRGPITGFPHSGGPDSRLTMLILAEDPELGGRFLQLVGVTAAEINGEVEIVDEPLMMTDPLR</sequence>
<comment type="caution">
    <text evidence="2">The sequence shown here is derived from an EMBL/GenBank/DDBJ whole genome shotgun (WGS) entry which is preliminary data.</text>
</comment>
<evidence type="ECO:0000313" key="2">
    <source>
        <dbReference type="EMBL" id="GID59581.1"/>
    </source>
</evidence>
<dbReference type="InterPro" id="IPR020941">
    <property type="entry name" value="SUFU-like_domain"/>
</dbReference>
<dbReference type="RefSeq" id="WP_203805783.1">
    <property type="nucleotide sequence ID" value="NZ_BAAAQE010000112.1"/>
</dbReference>